<reference evidence="4" key="1">
    <citation type="journal article" date="2019" name="Int. J. Syst. Evol. Microbiol.">
        <title>The Global Catalogue of Microorganisms (GCM) 10K type strain sequencing project: providing services to taxonomists for standard genome sequencing and annotation.</title>
        <authorList>
            <consortium name="The Broad Institute Genomics Platform"/>
            <consortium name="The Broad Institute Genome Sequencing Center for Infectious Disease"/>
            <person name="Wu L."/>
            <person name="Ma J."/>
        </authorList>
    </citation>
    <scope>NUCLEOTIDE SEQUENCE [LARGE SCALE GENOMIC DNA]</scope>
    <source>
        <strain evidence="4">CECT 7131</strain>
    </source>
</reference>
<dbReference type="EMBL" id="JAUFPN010000157">
    <property type="protein sequence ID" value="MDN3566027.1"/>
    <property type="molecule type" value="Genomic_DNA"/>
</dbReference>
<proteinExistence type="predicted"/>
<dbReference type="RefSeq" id="WP_290317920.1">
    <property type="nucleotide sequence ID" value="NZ_JAUFPN010000157.1"/>
</dbReference>
<dbReference type="InterPro" id="IPR003819">
    <property type="entry name" value="TauD/TfdA-like"/>
</dbReference>
<protein>
    <submittedName>
        <fullName evidence="3">TauD/TfdA family dioxygenase</fullName>
    </submittedName>
</protein>
<dbReference type="InterPro" id="IPR042098">
    <property type="entry name" value="TauD-like_sf"/>
</dbReference>
<dbReference type="GO" id="GO:0051213">
    <property type="term" value="F:dioxygenase activity"/>
    <property type="evidence" value="ECO:0007669"/>
    <property type="project" value="UniProtKB-KW"/>
</dbReference>
<keyword evidence="3" id="KW-0223">Dioxygenase</keyword>
<accession>A0ABT8A8A8</accession>
<keyword evidence="1" id="KW-0560">Oxidoreductase</keyword>
<name>A0ABT8A8A8_9PROT</name>
<gene>
    <name evidence="3" type="ORF">QWZ14_16785</name>
</gene>
<dbReference type="SUPFAM" id="SSF51197">
    <property type="entry name" value="Clavaminate synthase-like"/>
    <property type="match status" value="1"/>
</dbReference>
<feature type="domain" description="TauD/TfdA-like" evidence="2">
    <location>
        <begin position="17"/>
        <end position="120"/>
    </location>
</feature>
<evidence type="ECO:0000313" key="3">
    <source>
        <dbReference type="EMBL" id="MDN3566027.1"/>
    </source>
</evidence>
<dbReference type="Proteomes" id="UP001529369">
    <property type="component" value="Unassembled WGS sequence"/>
</dbReference>
<evidence type="ECO:0000259" key="2">
    <source>
        <dbReference type="Pfam" id="PF02668"/>
    </source>
</evidence>
<organism evidence="3 4">
    <name type="scientific">Paeniroseomonas aquatica</name>
    <dbReference type="NCBI Taxonomy" id="373043"/>
    <lineage>
        <taxon>Bacteria</taxon>
        <taxon>Pseudomonadati</taxon>
        <taxon>Pseudomonadota</taxon>
        <taxon>Alphaproteobacteria</taxon>
        <taxon>Acetobacterales</taxon>
        <taxon>Acetobacteraceae</taxon>
        <taxon>Paeniroseomonas</taxon>
    </lineage>
</organism>
<feature type="non-terminal residue" evidence="3">
    <location>
        <position position="1"/>
    </location>
</feature>
<comment type="caution">
    <text evidence="3">The sequence shown here is derived from an EMBL/GenBank/DDBJ whole genome shotgun (WGS) entry which is preliminary data.</text>
</comment>
<evidence type="ECO:0000313" key="4">
    <source>
        <dbReference type="Proteomes" id="UP001529369"/>
    </source>
</evidence>
<dbReference type="Pfam" id="PF02668">
    <property type="entry name" value="TauD"/>
    <property type="match status" value="1"/>
</dbReference>
<sequence length="163" mass="18514">LARVLLEPAHYTRWGEIPEGRERYFGLPIFSPWDGRMVVAYVRSAIRKAQLMLDVPQLRPEQEEAMDLLDSLAADPKIRLMMEFKPGDVQLLCNHWILHSRTGYVDWPEPQRRRHLLRLWLACNDGPSLPPVFTSSYQGATGGGRPDGIRVSGVPFSAPLEPV</sequence>
<keyword evidence="4" id="KW-1185">Reference proteome</keyword>
<evidence type="ECO:0000256" key="1">
    <source>
        <dbReference type="ARBA" id="ARBA00023002"/>
    </source>
</evidence>
<dbReference type="Gene3D" id="3.60.130.10">
    <property type="entry name" value="Clavaminate synthase-like"/>
    <property type="match status" value="1"/>
</dbReference>